<dbReference type="Proteomes" id="UP001154078">
    <property type="component" value="Chromosome 8"/>
</dbReference>
<proteinExistence type="predicted"/>
<name>A0A9P0BHL2_BRAAE</name>
<organism evidence="2 3">
    <name type="scientific">Brassicogethes aeneus</name>
    <name type="common">Rape pollen beetle</name>
    <name type="synonym">Meligethes aeneus</name>
    <dbReference type="NCBI Taxonomy" id="1431903"/>
    <lineage>
        <taxon>Eukaryota</taxon>
        <taxon>Metazoa</taxon>
        <taxon>Ecdysozoa</taxon>
        <taxon>Arthropoda</taxon>
        <taxon>Hexapoda</taxon>
        <taxon>Insecta</taxon>
        <taxon>Pterygota</taxon>
        <taxon>Neoptera</taxon>
        <taxon>Endopterygota</taxon>
        <taxon>Coleoptera</taxon>
        <taxon>Polyphaga</taxon>
        <taxon>Cucujiformia</taxon>
        <taxon>Nitidulidae</taxon>
        <taxon>Meligethinae</taxon>
        <taxon>Brassicogethes</taxon>
    </lineage>
</organism>
<accession>A0A9P0BHL2</accession>
<reference evidence="2" key="1">
    <citation type="submission" date="2021-12" db="EMBL/GenBank/DDBJ databases">
        <authorList>
            <person name="King R."/>
        </authorList>
    </citation>
    <scope>NUCLEOTIDE SEQUENCE</scope>
</reference>
<gene>
    <name evidence="2" type="ORF">MELIAE_LOCUS11942</name>
</gene>
<feature type="region of interest" description="Disordered" evidence="1">
    <location>
        <begin position="319"/>
        <end position="363"/>
    </location>
</feature>
<keyword evidence="3" id="KW-1185">Reference proteome</keyword>
<dbReference type="EMBL" id="OV121139">
    <property type="protein sequence ID" value="CAH0562929.1"/>
    <property type="molecule type" value="Genomic_DNA"/>
</dbReference>
<protein>
    <submittedName>
        <fullName evidence="2">Uncharacterized protein</fullName>
    </submittedName>
</protein>
<evidence type="ECO:0000313" key="3">
    <source>
        <dbReference type="Proteomes" id="UP001154078"/>
    </source>
</evidence>
<dbReference type="AlphaFoldDB" id="A0A9P0BHL2"/>
<sequence>MSANSELQARIKILDINDDGILIIQKIRFILESWTANCATKEDVQKSIKSLYKNSLKDAVLSAKVLLLLTSKKFVTLEVVGENVRSLFVRCMHKNFDSTKKSGFVKDDGSRMSNQREKFNQIILNVRTTLLTTEEKYVNNWLMFSLEVSNICFSVLPSDMEVYYQSITNDEEFGNIYKLTLENHQQKTVFNALNGNSPVEKKQSKKVLTQVDENIFHKYMKRRNIPTALTRRLEAIIPTNDINKCCLHLASSMGSHATSQWPHYQAMGFLDAFISSRKTQLKPPGITGKVAQMHQLQHEEDFPSCSAWNTVSQLIESAAEEESQSVRTAESAVEKDASESGPEDLQRSETSTPSGSHHVEHAGTWRRMVKSKRALAEEPMLQALESTLSTTQGYFKKKVHQRQQFQHLLWQWIKVWRL</sequence>
<evidence type="ECO:0000313" key="2">
    <source>
        <dbReference type="EMBL" id="CAH0562929.1"/>
    </source>
</evidence>
<evidence type="ECO:0000256" key="1">
    <source>
        <dbReference type="SAM" id="MobiDB-lite"/>
    </source>
</evidence>